<dbReference type="Gene3D" id="3.30.420.130">
    <property type="entry name" value="Dinitrogenase iron-molybdenum cofactor biosynthesis domain"/>
    <property type="match status" value="1"/>
</dbReference>
<name>A0ABT9YAJ1_9FIRM</name>
<sequence>MIIAVPYEKEQVFQHFGKTETFKFYKVSKHAIINTEMISVSGSGHGKIVDILKEKEIDILICGGIGSGAQDLLKQNGIQFFGGVTGKTDKAVNDYLMGSLQYDADIRCDHHDSHN</sequence>
<evidence type="ECO:0000259" key="1">
    <source>
        <dbReference type="Pfam" id="PF02579"/>
    </source>
</evidence>
<dbReference type="InterPro" id="IPR003731">
    <property type="entry name" value="Di-Nase_FeMo-co_biosynth"/>
</dbReference>
<reference evidence="2 3" key="1">
    <citation type="submission" date="2023-07" db="EMBL/GenBank/DDBJ databases">
        <title>Genomic Encyclopedia of Type Strains, Phase IV (KMG-IV): sequencing the most valuable type-strain genomes for metagenomic binning, comparative biology and taxonomic classification.</title>
        <authorList>
            <person name="Goeker M."/>
        </authorList>
    </citation>
    <scope>NUCLEOTIDE SEQUENCE [LARGE SCALE GENOMIC DNA]</scope>
    <source>
        <strain evidence="2 3">DSM 16980</strain>
    </source>
</reference>
<gene>
    <name evidence="2" type="ORF">J2S01_001947</name>
</gene>
<keyword evidence="3" id="KW-1185">Reference proteome</keyword>
<dbReference type="PANTHER" id="PTHR42983">
    <property type="entry name" value="DINITROGENASE IRON-MOLYBDENUM COFACTOR PROTEIN-RELATED"/>
    <property type="match status" value="1"/>
</dbReference>
<dbReference type="EMBL" id="JAUSUE010000013">
    <property type="protein sequence ID" value="MDQ0204222.1"/>
    <property type="molecule type" value="Genomic_DNA"/>
</dbReference>
<dbReference type="InterPro" id="IPR036105">
    <property type="entry name" value="DiNase_FeMo-co_biosyn_sf"/>
</dbReference>
<evidence type="ECO:0000313" key="3">
    <source>
        <dbReference type="Proteomes" id="UP001239167"/>
    </source>
</evidence>
<dbReference type="PANTHER" id="PTHR42983:SF1">
    <property type="entry name" value="IRON-MOLYBDENUM PROTEIN"/>
    <property type="match status" value="1"/>
</dbReference>
<feature type="domain" description="Dinitrogenase iron-molybdenum cofactor biosynthesis" evidence="1">
    <location>
        <begin position="9"/>
        <end position="96"/>
    </location>
</feature>
<protein>
    <submittedName>
        <fullName evidence="2">Fe-Mo cluster-binding NifX family protein</fullName>
    </submittedName>
</protein>
<dbReference type="Proteomes" id="UP001239167">
    <property type="component" value="Unassembled WGS sequence"/>
</dbReference>
<comment type="caution">
    <text evidence="2">The sequence shown here is derived from an EMBL/GenBank/DDBJ whole genome shotgun (WGS) entry which is preliminary data.</text>
</comment>
<proteinExistence type="predicted"/>
<dbReference type="RefSeq" id="WP_196605637.1">
    <property type="nucleotide sequence ID" value="NZ_CP116940.1"/>
</dbReference>
<dbReference type="SUPFAM" id="SSF53146">
    <property type="entry name" value="Nitrogenase accessory factor-like"/>
    <property type="match status" value="1"/>
</dbReference>
<organism evidence="2 3">
    <name type="scientific">Pectinatus haikarae</name>
    <dbReference type="NCBI Taxonomy" id="349096"/>
    <lineage>
        <taxon>Bacteria</taxon>
        <taxon>Bacillati</taxon>
        <taxon>Bacillota</taxon>
        <taxon>Negativicutes</taxon>
        <taxon>Selenomonadales</taxon>
        <taxon>Selenomonadaceae</taxon>
        <taxon>Pectinatus</taxon>
    </lineage>
</organism>
<accession>A0ABT9YAJ1</accession>
<evidence type="ECO:0000313" key="2">
    <source>
        <dbReference type="EMBL" id="MDQ0204222.1"/>
    </source>
</evidence>
<dbReference type="Pfam" id="PF02579">
    <property type="entry name" value="Nitro_FeMo-Co"/>
    <property type="match status" value="1"/>
</dbReference>